<feature type="region of interest" description="Disordered" evidence="1">
    <location>
        <begin position="125"/>
        <end position="145"/>
    </location>
</feature>
<organism evidence="2 3">
    <name type="scientific">Hibiscus sabdariffa</name>
    <name type="common">roselle</name>
    <dbReference type="NCBI Taxonomy" id="183260"/>
    <lineage>
        <taxon>Eukaryota</taxon>
        <taxon>Viridiplantae</taxon>
        <taxon>Streptophyta</taxon>
        <taxon>Embryophyta</taxon>
        <taxon>Tracheophyta</taxon>
        <taxon>Spermatophyta</taxon>
        <taxon>Magnoliopsida</taxon>
        <taxon>eudicotyledons</taxon>
        <taxon>Gunneridae</taxon>
        <taxon>Pentapetalae</taxon>
        <taxon>rosids</taxon>
        <taxon>malvids</taxon>
        <taxon>Malvales</taxon>
        <taxon>Malvaceae</taxon>
        <taxon>Malvoideae</taxon>
        <taxon>Hibiscus</taxon>
    </lineage>
</organism>
<protein>
    <recommendedName>
        <fullName evidence="4">Secreted protein</fullName>
    </recommendedName>
</protein>
<accession>A0ABR2PZK3</accession>
<evidence type="ECO:0000256" key="1">
    <source>
        <dbReference type="SAM" id="MobiDB-lite"/>
    </source>
</evidence>
<evidence type="ECO:0000313" key="2">
    <source>
        <dbReference type="EMBL" id="KAK8993868.1"/>
    </source>
</evidence>
<reference evidence="2 3" key="1">
    <citation type="journal article" date="2024" name="G3 (Bethesda)">
        <title>Genome assembly of Hibiscus sabdariffa L. provides insights into metabolisms of medicinal natural products.</title>
        <authorList>
            <person name="Kim T."/>
        </authorList>
    </citation>
    <scope>NUCLEOTIDE SEQUENCE [LARGE SCALE GENOMIC DNA]</scope>
    <source>
        <strain evidence="2">TK-2024</strain>
        <tissue evidence="2">Old leaves</tissue>
    </source>
</reference>
<evidence type="ECO:0008006" key="4">
    <source>
        <dbReference type="Google" id="ProtNLM"/>
    </source>
</evidence>
<sequence length="166" mass="18440">MHTKTILRSQFLCIAAHPIHTRLSLTAVVVASPAVLVVEQWANTFSFTANLGIATLVSTLPTVEFVRFDVYAFFVAANQTLTASHAANFRASIACEDRTRFLGEKSTCSSKRGWHATIRRRKMRSFSCGGGESSGRQGRNHGQHKEKIEEVHGFPNRKLNLVLLEI</sequence>
<comment type="caution">
    <text evidence="2">The sequence shown here is derived from an EMBL/GenBank/DDBJ whole genome shotgun (WGS) entry which is preliminary data.</text>
</comment>
<gene>
    <name evidence="2" type="ORF">V6N11_008083</name>
</gene>
<name>A0ABR2PZK3_9ROSI</name>
<dbReference type="Proteomes" id="UP001396334">
    <property type="component" value="Unassembled WGS sequence"/>
</dbReference>
<dbReference type="EMBL" id="JBBPBN010000048">
    <property type="protein sequence ID" value="KAK8993868.1"/>
    <property type="molecule type" value="Genomic_DNA"/>
</dbReference>
<proteinExistence type="predicted"/>
<evidence type="ECO:0000313" key="3">
    <source>
        <dbReference type="Proteomes" id="UP001396334"/>
    </source>
</evidence>
<keyword evidence="3" id="KW-1185">Reference proteome</keyword>